<reference evidence="4 5" key="1">
    <citation type="journal article" date="2017" name="Front. Microbiol.">
        <title>Phaeobacter piscinae sp. nov., a species of the Roseobacter group and potential aquaculture probiont.</title>
        <authorList>
            <person name="Sonnenschein E.C."/>
            <person name="Phippen C.B.W."/>
            <person name="Nielsen K.F."/>
            <person name="Mateiu R.V."/>
            <person name="Melchiorsen J."/>
            <person name="Gram L."/>
            <person name="Overmann J."/>
            <person name="Freese H.M."/>
        </authorList>
    </citation>
    <scope>NUCLEOTIDE SEQUENCE [LARGE SCALE GENOMIC DNA]</scope>
    <source>
        <strain evidence="4 5">P88</strain>
    </source>
</reference>
<keyword evidence="2" id="KW-0812">Transmembrane</keyword>
<evidence type="ECO:0000313" key="3">
    <source>
        <dbReference type="EMBL" id="AUQ94210.1"/>
    </source>
</evidence>
<name>A0A2I7K9U2_9RHOB</name>
<dbReference type="EMBL" id="CP010725">
    <property type="protein sequence ID" value="AUQ99371.1"/>
    <property type="molecule type" value="Genomic_DNA"/>
</dbReference>
<dbReference type="EMBL" id="CP010705">
    <property type="protein sequence ID" value="AUQ94210.1"/>
    <property type="molecule type" value="Genomic_DNA"/>
</dbReference>
<proteinExistence type="predicted"/>
<sequence length="55" mass="5868">MRGKPARTPANSPNPQPEPGASRPVGRLLWFAAIWLASVAALGCVAYVIRWAVVP</sequence>
<dbReference type="Proteomes" id="UP000236447">
    <property type="component" value="Chromosome"/>
</dbReference>
<protein>
    <recommendedName>
        <fullName evidence="7">DUF2474 domain-containing protein</fullName>
    </recommendedName>
</protein>
<reference evidence="3 6" key="3">
    <citation type="journal article" date="2017" name="Int. J. Syst. Evol. Microbiol.">
        <title>Adaptation of Surface-Associated Bacteria to the Open Ocean: A Genomically Distinct Subpopulation of Phaeobacter gallaeciensis Colonizes Pacific Mesozooplankton.</title>
        <authorList>
            <person name="Freese H.M."/>
            <person name="Methner A."/>
            <person name="Overmann J."/>
        </authorList>
    </citation>
    <scope>NUCLEOTIDE SEQUENCE [LARGE SCALE GENOMIC DNA]</scope>
    <source>
        <strain evidence="3 6">P66</strain>
    </source>
</reference>
<evidence type="ECO:0000256" key="1">
    <source>
        <dbReference type="SAM" id="MobiDB-lite"/>
    </source>
</evidence>
<evidence type="ECO:0000313" key="4">
    <source>
        <dbReference type="EMBL" id="AUQ99371.1"/>
    </source>
</evidence>
<reference evidence="5 6" key="2">
    <citation type="journal article" date="2017" name="Genome Biol. Evol.">
        <title>Trajectories and Drivers of Genome Evolution in Surface-Associated Marine Phaeobacter.</title>
        <authorList>
            <person name="Freese H.M."/>
            <person name="Sikorski J."/>
            <person name="Bunk B."/>
            <person name="Scheuner C."/>
            <person name="Meier-Kolthoff J.P."/>
            <person name="Sproer C."/>
            <person name="Gram L."/>
            <person name="Overmann J."/>
        </authorList>
    </citation>
    <scope>NUCLEOTIDE SEQUENCE [LARGE SCALE GENOMIC DNA]</scope>
    <source>
        <strain evidence="3 6">P66</strain>
        <strain evidence="4 5">P88</strain>
    </source>
</reference>
<evidence type="ECO:0000313" key="5">
    <source>
        <dbReference type="Proteomes" id="UP000236447"/>
    </source>
</evidence>
<dbReference type="Proteomes" id="UP000236536">
    <property type="component" value="Chromosome"/>
</dbReference>
<feature type="transmembrane region" description="Helical" evidence="2">
    <location>
        <begin position="28"/>
        <end position="49"/>
    </location>
</feature>
<dbReference type="Pfam" id="PF10617">
    <property type="entry name" value="DUF2474"/>
    <property type="match status" value="1"/>
</dbReference>
<keyword evidence="2" id="KW-1133">Transmembrane helix</keyword>
<dbReference type="RefSeq" id="WP_102874108.1">
    <property type="nucleotide sequence ID" value="NZ_CP010599.1"/>
</dbReference>
<evidence type="ECO:0000256" key="2">
    <source>
        <dbReference type="SAM" id="Phobius"/>
    </source>
</evidence>
<evidence type="ECO:0008006" key="7">
    <source>
        <dbReference type="Google" id="ProtNLM"/>
    </source>
</evidence>
<dbReference type="AlphaFoldDB" id="A0A2I7K9U2"/>
<accession>A0A2I7K9U2</accession>
<organism evidence="4 5">
    <name type="scientific">Phaeobacter inhibens</name>
    <dbReference type="NCBI Taxonomy" id="221822"/>
    <lineage>
        <taxon>Bacteria</taxon>
        <taxon>Pseudomonadati</taxon>
        <taxon>Pseudomonadota</taxon>
        <taxon>Alphaproteobacteria</taxon>
        <taxon>Rhodobacterales</taxon>
        <taxon>Roseobacteraceae</taxon>
        <taxon>Phaeobacter</taxon>
    </lineage>
</organism>
<gene>
    <name evidence="3" type="ORF">PhaeoP66_01423</name>
    <name evidence="4" type="ORF">PhaeoP88_02001</name>
</gene>
<dbReference type="InterPro" id="IPR018895">
    <property type="entry name" value="DUF2474"/>
</dbReference>
<feature type="region of interest" description="Disordered" evidence="1">
    <location>
        <begin position="1"/>
        <end position="22"/>
    </location>
</feature>
<keyword evidence="2" id="KW-0472">Membrane</keyword>
<keyword evidence="6" id="KW-1185">Reference proteome</keyword>
<evidence type="ECO:0000313" key="6">
    <source>
        <dbReference type="Proteomes" id="UP000236536"/>
    </source>
</evidence>